<dbReference type="Pfam" id="PF13377">
    <property type="entry name" value="Peripla_BP_3"/>
    <property type="match status" value="1"/>
</dbReference>
<dbReference type="InterPro" id="IPR028082">
    <property type="entry name" value="Peripla_BP_I"/>
</dbReference>
<dbReference type="CDD" id="cd01392">
    <property type="entry name" value="HTH_LacI"/>
    <property type="match status" value="1"/>
</dbReference>
<dbReference type="InterPro" id="IPR046335">
    <property type="entry name" value="LacI/GalR-like_sensor"/>
</dbReference>
<dbReference type="AlphaFoldDB" id="A0A1G8P7J8"/>
<dbReference type="EMBL" id="FNDX01000009">
    <property type="protein sequence ID" value="SDI88469.1"/>
    <property type="molecule type" value="Genomic_DNA"/>
</dbReference>
<dbReference type="Gene3D" id="3.40.50.2300">
    <property type="match status" value="2"/>
</dbReference>
<dbReference type="SUPFAM" id="SSF47413">
    <property type="entry name" value="lambda repressor-like DNA-binding domains"/>
    <property type="match status" value="1"/>
</dbReference>
<dbReference type="PANTHER" id="PTHR30146">
    <property type="entry name" value="LACI-RELATED TRANSCRIPTIONAL REPRESSOR"/>
    <property type="match status" value="1"/>
</dbReference>
<accession>A0A1G8P7J8</accession>
<dbReference type="InterPro" id="IPR010982">
    <property type="entry name" value="Lambda_DNA-bd_dom_sf"/>
</dbReference>
<reference evidence="6" key="1">
    <citation type="submission" date="2016-10" db="EMBL/GenBank/DDBJ databases">
        <authorList>
            <person name="Varghese N."/>
            <person name="Submissions S."/>
        </authorList>
    </citation>
    <scope>NUCLEOTIDE SEQUENCE [LARGE SCALE GENOMIC DNA]</scope>
    <source>
        <strain evidence="6">CGMCC 1.11012</strain>
    </source>
</reference>
<dbReference type="RefSeq" id="WP_090714089.1">
    <property type="nucleotide sequence ID" value="NZ_CBCSKY010000011.1"/>
</dbReference>
<feature type="domain" description="HTH lacI-type" evidence="4">
    <location>
        <begin position="6"/>
        <end position="62"/>
    </location>
</feature>
<keyword evidence="3" id="KW-0804">Transcription</keyword>
<dbReference type="Pfam" id="PF00356">
    <property type="entry name" value="LacI"/>
    <property type="match status" value="1"/>
</dbReference>
<gene>
    <name evidence="5" type="ORF">SAMN05216192_109117</name>
</gene>
<keyword evidence="6" id="KW-1185">Reference proteome</keyword>
<dbReference type="SMART" id="SM00354">
    <property type="entry name" value="HTH_LACI"/>
    <property type="match status" value="1"/>
</dbReference>
<dbReference type="InterPro" id="IPR000843">
    <property type="entry name" value="HTH_LacI"/>
</dbReference>
<evidence type="ECO:0000256" key="1">
    <source>
        <dbReference type="ARBA" id="ARBA00023015"/>
    </source>
</evidence>
<dbReference type="GO" id="GO:0003700">
    <property type="term" value="F:DNA-binding transcription factor activity"/>
    <property type="evidence" value="ECO:0007669"/>
    <property type="project" value="TreeGrafter"/>
</dbReference>
<dbReference type="GO" id="GO:0000976">
    <property type="term" value="F:transcription cis-regulatory region binding"/>
    <property type="evidence" value="ECO:0007669"/>
    <property type="project" value="TreeGrafter"/>
</dbReference>
<protein>
    <submittedName>
        <fullName evidence="5">LacI family transcriptional regulator</fullName>
    </submittedName>
</protein>
<sequence>MSKKRVTSHDVAKLAGVSRSLVSAVLNDTPGIGVSAQTREAVLNAIAELNYHVDAQARSMKTGRSMTLAAFGDTGHPLFMRLLEGMQRECEARGYHILLCSPGERRPGEARSALLDLYHQRKIDGIVTLDNTSYRSADWASKVHDAGVPYVSVEGYAETEGVYSVLADYRGSVLTALDYLCREEAACQSGPVYAEVHHGTDGRRINWSEKNRRNAYKDWCSSHGYHPQIRRMDELEGAQGWISWLTGLQAQSGNTLPPVLVNWSSTIPDLYRAARQLNLIIGDTLKVMAADNTIQGDRLSVPRLSCVEIPYVRMGEEAVRCILKQLEQGSAGEPGKLWLPAVLRPGESA</sequence>
<evidence type="ECO:0000313" key="5">
    <source>
        <dbReference type="EMBL" id="SDI88469.1"/>
    </source>
</evidence>
<evidence type="ECO:0000313" key="6">
    <source>
        <dbReference type="Proteomes" id="UP000199050"/>
    </source>
</evidence>
<dbReference type="PANTHER" id="PTHR30146:SF109">
    <property type="entry name" value="HTH-TYPE TRANSCRIPTIONAL REGULATOR GALS"/>
    <property type="match status" value="1"/>
</dbReference>
<proteinExistence type="predicted"/>
<keyword evidence="1" id="KW-0805">Transcription regulation</keyword>
<dbReference type="OrthoDB" id="2547974at2"/>
<dbReference type="Gene3D" id="1.10.260.40">
    <property type="entry name" value="lambda repressor-like DNA-binding domains"/>
    <property type="match status" value="1"/>
</dbReference>
<dbReference type="CDD" id="cd06267">
    <property type="entry name" value="PBP1_LacI_sugar_binding-like"/>
    <property type="match status" value="1"/>
</dbReference>
<dbReference type="Proteomes" id="UP000199050">
    <property type="component" value="Unassembled WGS sequence"/>
</dbReference>
<dbReference type="PROSITE" id="PS50932">
    <property type="entry name" value="HTH_LACI_2"/>
    <property type="match status" value="1"/>
</dbReference>
<name>A0A1G8P7J8_9BACL</name>
<organism evidence="5 6">
    <name type="scientific">Paenibacillus typhae</name>
    <dbReference type="NCBI Taxonomy" id="1174501"/>
    <lineage>
        <taxon>Bacteria</taxon>
        <taxon>Bacillati</taxon>
        <taxon>Bacillota</taxon>
        <taxon>Bacilli</taxon>
        <taxon>Bacillales</taxon>
        <taxon>Paenibacillaceae</taxon>
        <taxon>Paenibacillus</taxon>
    </lineage>
</organism>
<dbReference type="SUPFAM" id="SSF53822">
    <property type="entry name" value="Periplasmic binding protein-like I"/>
    <property type="match status" value="1"/>
</dbReference>
<keyword evidence="2" id="KW-0238">DNA-binding</keyword>
<evidence type="ECO:0000256" key="3">
    <source>
        <dbReference type="ARBA" id="ARBA00023163"/>
    </source>
</evidence>
<dbReference type="STRING" id="1174501.SAMN05216192_109117"/>
<evidence type="ECO:0000259" key="4">
    <source>
        <dbReference type="PROSITE" id="PS50932"/>
    </source>
</evidence>
<evidence type="ECO:0000256" key="2">
    <source>
        <dbReference type="ARBA" id="ARBA00023125"/>
    </source>
</evidence>